<dbReference type="Proteomes" id="UP001165962">
    <property type="component" value="Unassembled WGS sequence"/>
</dbReference>
<protein>
    <submittedName>
        <fullName evidence="2">AraC family transcriptional regulator</fullName>
    </submittedName>
</protein>
<reference evidence="2" key="1">
    <citation type="submission" date="2020-03" db="EMBL/GenBank/DDBJ databases">
        <title>Draft sequencing of Paenibacilllus sp. S3N08.</title>
        <authorList>
            <person name="Kim D.-U."/>
        </authorList>
    </citation>
    <scope>NUCLEOTIDE SEQUENCE</scope>
    <source>
        <strain evidence="2">S3N08</strain>
    </source>
</reference>
<dbReference type="RefSeq" id="WP_166158763.1">
    <property type="nucleotide sequence ID" value="NZ_JAAOIW010000049.1"/>
</dbReference>
<dbReference type="EMBL" id="JAAOIW010000049">
    <property type="protein sequence ID" value="NHN35608.1"/>
    <property type="molecule type" value="Genomic_DNA"/>
</dbReference>
<sequence>DIEFWTASDPLKVLRTQAYNPMFYLNNLLIYFNSRSLVIEKEGSVDVDMMFSQFYVSNDYPPPFWKNQFQRTPTYVLHPEQTFTVSNLNSSVKAQLIPFSFRMPSSNYQVIALLDARLMKEAFYGIEDNRQFMILQEDGSLLYSSPGKLSASDIPAFIDGNDYGLSGDYYFFFEKNEGSLLTYVTAVPYYNIASKVKNASWTLVLVFAVSIIIGLLTSVFLSRKLNQPVKQMVNSILRRDPVKLESTIHEFDLIHQNIRELMNEKDAVHQELLDKRSLLTSFGYINKLKAITSDINDWKDIAEMDEPFLIVLFQLHFKVRSLKDSEMKTDRMAYFIQEYIKVLFSEHFPTSQTFQVENNQILSLICGNDLTEELDRALTILKTILDRDKAYFLVTIAISSAYEHSSQFNEAYREVLNMAQLARPLDESQVIRERSSIPTQLVFTVPQEQELYANLQEGNHLNCITFMNRMLSQFDKKGVSVQQLRQLAEGVIARVVKLLEPYGIDVNSSIYQQQQLALMEECYTLDQFRQFYMELFQASAAIIRSKKDEQDPTISFVMSYIENRFADDLSLDQLADKLN</sequence>
<feature type="non-terminal residue" evidence="2">
    <location>
        <position position="579"/>
    </location>
</feature>
<keyword evidence="1" id="KW-0812">Transmembrane</keyword>
<feature type="non-terminal residue" evidence="2">
    <location>
        <position position="1"/>
    </location>
</feature>
<accession>A0ABX0JKY5</accession>
<name>A0ABX0JKY5_9BACL</name>
<keyword evidence="1" id="KW-1133">Transmembrane helix</keyword>
<evidence type="ECO:0000313" key="2">
    <source>
        <dbReference type="EMBL" id="NHN35608.1"/>
    </source>
</evidence>
<keyword evidence="3" id="KW-1185">Reference proteome</keyword>
<keyword evidence="1" id="KW-0472">Membrane</keyword>
<proteinExistence type="predicted"/>
<comment type="caution">
    <text evidence="2">The sequence shown here is derived from an EMBL/GenBank/DDBJ whole genome shotgun (WGS) entry which is preliminary data.</text>
</comment>
<organism evidence="2 3">
    <name type="scientific">Paenibacillus agricola</name>
    <dbReference type="NCBI Taxonomy" id="2716264"/>
    <lineage>
        <taxon>Bacteria</taxon>
        <taxon>Bacillati</taxon>
        <taxon>Bacillota</taxon>
        <taxon>Bacilli</taxon>
        <taxon>Bacillales</taxon>
        <taxon>Paenibacillaceae</taxon>
        <taxon>Paenibacillus</taxon>
    </lineage>
</organism>
<evidence type="ECO:0000256" key="1">
    <source>
        <dbReference type="SAM" id="Phobius"/>
    </source>
</evidence>
<gene>
    <name evidence="2" type="ORF">G9U52_38680</name>
</gene>
<feature type="transmembrane region" description="Helical" evidence="1">
    <location>
        <begin position="201"/>
        <end position="222"/>
    </location>
</feature>
<evidence type="ECO:0000313" key="3">
    <source>
        <dbReference type="Proteomes" id="UP001165962"/>
    </source>
</evidence>